<evidence type="ECO:0000313" key="1">
    <source>
        <dbReference type="EMBL" id="EQD77874.1"/>
    </source>
</evidence>
<protein>
    <submittedName>
        <fullName evidence="1">Uncharacterized protein</fullName>
    </submittedName>
</protein>
<proteinExistence type="predicted"/>
<reference evidence="1" key="1">
    <citation type="submission" date="2013-08" db="EMBL/GenBank/DDBJ databases">
        <authorList>
            <person name="Mendez C."/>
            <person name="Richter M."/>
            <person name="Ferrer M."/>
            <person name="Sanchez J."/>
        </authorList>
    </citation>
    <scope>NUCLEOTIDE SEQUENCE</scope>
</reference>
<dbReference type="AlphaFoldDB" id="T1D8X5"/>
<name>T1D8X5_9ZZZZ</name>
<organism evidence="1">
    <name type="scientific">mine drainage metagenome</name>
    <dbReference type="NCBI Taxonomy" id="410659"/>
    <lineage>
        <taxon>unclassified sequences</taxon>
        <taxon>metagenomes</taxon>
        <taxon>ecological metagenomes</taxon>
    </lineage>
</organism>
<accession>T1D8X5</accession>
<dbReference type="EMBL" id="AUZX01001957">
    <property type="protein sequence ID" value="EQD77874.1"/>
    <property type="molecule type" value="Genomic_DNA"/>
</dbReference>
<gene>
    <name evidence="1" type="ORF">B1A_02642</name>
</gene>
<reference evidence="1" key="2">
    <citation type="journal article" date="2014" name="ISME J.">
        <title>Microbial stratification in low pH oxic and suboxic macroscopic growths along an acid mine drainage.</title>
        <authorList>
            <person name="Mendez-Garcia C."/>
            <person name="Mesa V."/>
            <person name="Sprenger R.R."/>
            <person name="Richter M."/>
            <person name="Diez M.S."/>
            <person name="Solano J."/>
            <person name="Bargiela R."/>
            <person name="Golyshina O.V."/>
            <person name="Manteca A."/>
            <person name="Ramos J.L."/>
            <person name="Gallego J.R."/>
            <person name="Llorente I."/>
            <person name="Martins Dos Santos V.A."/>
            <person name="Jensen O.N."/>
            <person name="Pelaez A.I."/>
            <person name="Sanchez J."/>
            <person name="Ferrer M."/>
        </authorList>
    </citation>
    <scope>NUCLEOTIDE SEQUENCE</scope>
</reference>
<sequence>MFFLLSGLEQGELHRYKETNTFYRKPRFSGYLKLIQDPFESGDDHFFTPVLSKEDAISKYLFLPSPGSFMLDSENSTEKNRVQFLKILEEIIDHVKSEKTIFYEHYDINSRLLDDIASIQDSNRSIIVTPQSNTVNEKELYEYNFNGLVSGNPADLRKILKF</sequence>
<comment type="caution">
    <text evidence="1">The sequence shown here is derived from an EMBL/GenBank/DDBJ whole genome shotgun (WGS) entry which is preliminary data.</text>
</comment>